<dbReference type="GO" id="GO:0008237">
    <property type="term" value="F:metallopeptidase activity"/>
    <property type="evidence" value="ECO:0007669"/>
    <property type="project" value="UniProtKB-KW"/>
</dbReference>
<keyword evidence="2" id="KW-0645">Protease</keyword>
<feature type="non-terminal residue" evidence="7">
    <location>
        <position position="136"/>
    </location>
</feature>
<evidence type="ECO:0000259" key="6">
    <source>
        <dbReference type="Pfam" id="PF00675"/>
    </source>
</evidence>
<evidence type="ECO:0000256" key="5">
    <source>
        <dbReference type="ARBA" id="ARBA00023049"/>
    </source>
</evidence>
<dbReference type="AlphaFoldDB" id="X1Q8R4"/>
<dbReference type="InterPro" id="IPR050626">
    <property type="entry name" value="Peptidase_M16"/>
</dbReference>
<evidence type="ECO:0000256" key="2">
    <source>
        <dbReference type="ARBA" id="ARBA00022670"/>
    </source>
</evidence>
<dbReference type="Gene3D" id="3.30.830.10">
    <property type="entry name" value="Metalloenzyme, LuxS/M16 peptidase-like"/>
    <property type="match status" value="1"/>
</dbReference>
<keyword evidence="4" id="KW-0862">Zinc</keyword>
<organism evidence="7">
    <name type="scientific">marine sediment metagenome</name>
    <dbReference type="NCBI Taxonomy" id="412755"/>
    <lineage>
        <taxon>unclassified sequences</taxon>
        <taxon>metagenomes</taxon>
        <taxon>ecological metagenomes</taxon>
    </lineage>
</organism>
<dbReference type="GO" id="GO:0046872">
    <property type="term" value="F:metal ion binding"/>
    <property type="evidence" value="ECO:0007669"/>
    <property type="project" value="InterPro"/>
</dbReference>
<comment type="caution">
    <text evidence="7">The sequence shown here is derived from an EMBL/GenBank/DDBJ whole genome shotgun (WGS) entry which is preliminary data.</text>
</comment>
<evidence type="ECO:0000256" key="3">
    <source>
        <dbReference type="ARBA" id="ARBA00022801"/>
    </source>
</evidence>
<name>X1Q8R4_9ZZZZ</name>
<dbReference type="PANTHER" id="PTHR43690:SF35">
    <property type="entry name" value="NON-CATALYTIC MEMBER OF PEPTIDASE SUBFAMILY M16B-RELATED"/>
    <property type="match status" value="1"/>
</dbReference>
<dbReference type="PANTHER" id="PTHR43690">
    <property type="entry name" value="NARDILYSIN"/>
    <property type="match status" value="1"/>
</dbReference>
<dbReference type="GO" id="GO:0006508">
    <property type="term" value="P:proteolysis"/>
    <property type="evidence" value="ECO:0007669"/>
    <property type="project" value="UniProtKB-KW"/>
</dbReference>
<dbReference type="InterPro" id="IPR011249">
    <property type="entry name" value="Metalloenz_LuxS/M16"/>
</dbReference>
<evidence type="ECO:0000313" key="7">
    <source>
        <dbReference type="EMBL" id="GAI39644.1"/>
    </source>
</evidence>
<dbReference type="Pfam" id="PF00675">
    <property type="entry name" value="Peptidase_M16"/>
    <property type="match status" value="1"/>
</dbReference>
<comment type="similarity">
    <text evidence="1">Belongs to the peptidase M16 family.</text>
</comment>
<proteinExistence type="inferred from homology"/>
<keyword evidence="3" id="KW-0378">Hydrolase</keyword>
<reference evidence="7" key="1">
    <citation type="journal article" date="2014" name="Front. Microbiol.">
        <title>High frequency of phylogenetically diverse reductive dehalogenase-homologous genes in deep subseafloor sedimentary metagenomes.</title>
        <authorList>
            <person name="Kawai M."/>
            <person name="Futagami T."/>
            <person name="Toyoda A."/>
            <person name="Takaki Y."/>
            <person name="Nishi S."/>
            <person name="Hori S."/>
            <person name="Arai W."/>
            <person name="Tsubouchi T."/>
            <person name="Morono Y."/>
            <person name="Uchiyama I."/>
            <person name="Ito T."/>
            <person name="Fujiyama A."/>
            <person name="Inagaki F."/>
            <person name="Takami H."/>
        </authorList>
    </citation>
    <scope>NUCLEOTIDE SEQUENCE</scope>
    <source>
        <strain evidence="7">Expedition CK06-06</strain>
    </source>
</reference>
<accession>X1Q8R4</accession>
<dbReference type="InterPro" id="IPR011765">
    <property type="entry name" value="Pept_M16_N"/>
</dbReference>
<evidence type="ECO:0000256" key="1">
    <source>
        <dbReference type="ARBA" id="ARBA00007261"/>
    </source>
</evidence>
<evidence type="ECO:0000256" key="4">
    <source>
        <dbReference type="ARBA" id="ARBA00022833"/>
    </source>
</evidence>
<protein>
    <recommendedName>
        <fullName evidence="6">Peptidase M16 N-terminal domain-containing protein</fullName>
    </recommendedName>
</protein>
<dbReference type="EMBL" id="BARV01032935">
    <property type="protein sequence ID" value="GAI39644.1"/>
    <property type="molecule type" value="Genomic_DNA"/>
</dbReference>
<dbReference type="SUPFAM" id="SSF63411">
    <property type="entry name" value="LuxS/MPP-like metallohydrolase"/>
    <property type="match status" value="1"/>
</dbReference>
<keyword evidence="5" id="KW-0482">Metalloprotease</keyword>
<sequence length="136" mass="15178">MDEALRFKNKLLVFGLYLFLLLANFPAHGQDKQRLSLPIKQYKLENGLQVILSEDYSLPVVSVAVAYNVGSINEPPGKTGLAYLLENLMFQGSQNVGRMQHISFIRRTGGDLNATTTEDKTIFQQTVPSHQLALVL</sequence>
<gene>
    <name evidence="7" type="ORF">S06H3_51849</name>
</gene>
<feature type="domain" description="Peptidase M16 N-terminal" evidence="6">
    <location>
        <begin position="50"/>
        <end position="135"/>
    </location>
</feature>